<accession>A0A2I6QC35</accession>
<keyword evidence="1" id="KW-0472">Membrane</keyword>
<dbReference type="EMBL" id="KY911082">
    <property type="protein sequence ID" value="AUN27943.1"/>
    <property type="molecule type" value="Genomic_DNA"/>
</dbReference>
<dbReference type="EMBL" id="KY911086">
    <property type="protein sequence ID" value="AUN28032.1"/>
    <property type="molecule type" value="Genomic_DNA"/>
</dbReference>
<protein>
    <submittedName>
        <fullName evidence="2">Uncharacterized protein</fullName>
    </submittedName>
</protein>
<gene>
    <name evidence="2" type="primary">orf100a</name>
    <name evidence="3" type="synonym">orf100b</name>
</gene>
<sequence length="100" mass="12385">MDFHHPYFIPNIYFIFTNHTPPIYLVYLFTILIPFIITILSVTVRLIIHLLTYFIMKWSISFHSPKQSSIWITYFLTPQTRLNHYYTRLDYIWFDYIRLD</sequence>
<geneLocation type="mitochondrion" evidence="2"/>
<keyword evidence="1" id="KW-0812">Transmembrane</keyword>
<proteinExistence type="predicted"/>
<organism evidence="2">
    <name type="scientific">Malassezia furfur</name>
    <name type="common">Pityriasis versicolor infection agent</name>
    <name type="synonym">Pityrosporum furfur</name>
    <dbReference type="NCBI Taxonomy" id="55194"/>
    <lineage>
        <taxon>Eukaryota</taxon>
        <taxon>Fungi</taxon>
        <taxon>Dikarya</taxon>
        <taxon>Basidiomycota</taxon>
        <taxon>Ustilaginomycotina</taxon>
        <taxon>Malasseziomycetes</taxon>
        <taxon>Malasseziales</taxon>
        <taxon>Malasseziaceae</taxon>
        <taxon>Malassezia</taxon>
    </lineage>
</organism>
<dbReference type="EMBL" id="KY911083">
    <property type="protein sequence ID" value="AUN27964.1"/>
    <property type="molecule type" value="Genomic_DNA"/>
</dbReference>
<dbReference type="EMBL" id="KY911083">
    <property type="protein sequence ID" value="AUN27967.1"/>
    <property type="molecule type" value="Genomic_DNA"/>
</dbReference>
<feature type="transmembrane region" description="Helical" evidence="1">
    <location>
        <begin position="24"/>
        <end position="48"/>
    </location>
</feature>
<name>A0A2I6QC35_MALFU</name>
<dbReference type="EMBL" id="KY911082">
    <property type="protein sequence ID" value="AUN27940.1"/>
    <property type="molecule type" value="Genomic_DNA"/>
</dbReference>
<evidence type="ECO:0000313" key="3">
    <source>
        <dbReference type="EMBL" id="AUN27943.1"/>
    </source>
</evidence>
<dbReference type="AlphaFoldDB" id="A0A2I6QC35"/>
<dbReference type="EMBL" id="KY911086">
    <property type="protein sequence ID" value="AUN28035.1"/>
    <property type="molecule type" value="Genomic_DNA"/>
</dbReference>
<reference evidence="2" key="1">
    <citation type="submission" date="2017-04" db="EMBL/GenBank/DDBJ databases">
        <authorList>
            <person name="Afonso C.L."/>
            <person name="Miller P.J."/>
            <person name="Scott M.A."/>
            <person name="Spackman E."/>
            <person name="Goraichik I."/>
            <person name="Dimitrov K.M."/>
            <person name="Suarez D.L."/>
            <person name="Swayne D.E."/>
        </authorList>
    </citation>
    <scope>NUCLEOTIDE SEQUENCE</scope>
</reference>
<evidence type="ECO:0000313" key="2">
    <source>
        <dbReference type="EMBL" id="AUN27940.1"/>
    </source>
</evidence>
<keyword evidence="2" id="KW-0496">Mitochondrion</keyword>
<keyword evidence="1" id="KW-1133">Transmembrane helix</keyword>
<evidence type="ECO:0000256" key="1">
    <source>
        <dbReference type="SAM" id="Phobius"/>
    </source>
</evidence>